<feature type="transmembrane region" description="Helical" evidence="6">
    <location>
        <begin position="12"/>
        <end position="32"/>
    </location>
</feature>
<evidence type="ECO:0000256" key="4">
    <source>
        <dbReference type="ARBA" id="ARBA00022989"/>
    </source>
</evidence>
<keyword evidence="2" id="KW-0813">Transport</keyword>
<organism evidence="8 9">
    <name type="scientific">Secundilactobacillus collinoides DSM 20515 = JCM 1123</name>
    <dbReference type="NCBI Taxonomy" id="1423733"/>
    <lineage>
        <taxon>Bacteria</taxon>
        <taxon>Bacillati</taxon>
        <taxon>Bacillota</taxon>
        <taxon>Bacilli</taxon>
        <taxon>Lactobacillales</taxon>
        <taxon>Lactobacillaceae</taxon>
        <taxon>Secundilactobacillus</taxon>
    </lineage>
</organism>
<dbReference type="GO" id="GO:0005886">
    <property type="term" value="C:plasma membrane"/>
    <property type="evidence" value="ECO:0007669"/>
    <property type="project" value="UniProtKB-SubCell"/>
</dbReference>
<dbReference type="Pfam" id="PF07690">
    <property type="entry name" value="MFS_1"/>
    <property type="match status" value="1"/>
</dbReference>
<dbReference type="InterPro" id="IPR020846">
    <property type="entry name" value="MFS_dom"/>
</dbReference>
<evidence type="ECO:0000256" key="1">
    <source>
        <dbReference type="ARBA" id="ARBA00004651"/>
    </source>
</evidence>
<evidence type="ECO:0000256" key="6">
    <source>
        <dbReference type="SAM" id="Phobius"/>
    </source>
</evidence>
<evidence type="ECO:0000256" key="5">
    <source>
        <dbReference type="ARBA" id="ARBA00023136"/>
    </source>
</evidence>
<dbReference type="PROSITE" id="PS50850">
    <property type="entry name" value="MFS"/>
    <property type="match status" value="1"/>
</dbReference>
<dbReference type="InterPro" id="IPR036259">
    <property type="entry name" value="MFS_trans_sf"/>
</dbReference>
<comment type="subcellular location">
    <subcellularLocation>
        <location evidence="1">Cell membrane</location>
        <topology evidence="1">Multi-pass membrane protein</topology>
    </subcellularLocation>
</comment>
<feature type="transmembrane region" description="Helical" evidence="6">
    <location>
        <begin position="137"/>
        <end position="156"/>
    </location>
</feature>
<feature type="transmembrane region" description="Helical" evidence="6">
    <location>
        <begin position="316"/>
        <end position="339"/>
    </location>
</feature>
<evidence type="ECO:0000256" key="3">
    <source>
        <dbReference type="ARBA" id="ARBA00022692"/>
    </source>
</evidence>
<dbReference type="PATRIC" id="fig|1423733.4.peg.158"/>
<proteinExistence type="predicted"/>
<comment type="caution">
    <text evidence="8">The sequence shown here is derived from an EMBL/GenBank/DDBJ whole genome shotgun (WGS) entry which is preliminary data.</text>
</comment>
<dbReference type="EMBL" id="AYYR01000011">
    <property type="protein sequence ID" value="KRM77440.1"/>
    <property type="molecule type" value="Genomic_DNA"/>
</dbReference>
<dbReference type="PANTHER" id="PTHR11662:SF399">
    <property type="entry name" value="FI19708P1-RELATED"/>
    <property type="match status" value="1"/>
</dbReference>
<dbReference type="Gene3D" id="1.20.1250.20">
    <property type="entry name" value="MFS general substrate transporter like domains"/>
    <property type="match status" value="2"/>
</dbReference>
<dbReference type="PANTHER" id="PTHR11662">
    <property type="entry name" value="SOLUTE CARRIER FAMILY 17"/>
    <property type="match status" value="1"/>
</dbReference>
<evidence type="ECO:0000313" key="8">
    <source>
        <dbReference type="EMBL" id="KRM77440.1"/>
    </source>
</evidence>
<feature type="transmembrane region" description="Helical" evidence="6">
    <location>
        <begin position="345"/>
        <end position="367"/>
    </location>
</feature>
<sequence length="390" mass="42248">MNIALSYIGKDLHLSTVTLGVVSSAFFFSYALMQIPGGWLTDKFGTVPTVTFAIAMWSVFTVMTGLAWSLVSLVLIRVMFGIGEGCYPSASMKQVTESTTYKQRSQATATLISSNYVGAALAPMLVSPMIAYLGWRGAFHVMGIIGILFVVFYLLFGRPKKQAKKEEEKAQGIEHNKVPLIKIIGRPIVWQFFAVVFGLSIVTKGLDSWMPTYLLQVRHIDLAGIAWMVPLPSIAAGIGAIATGFLMNSVFKGKEKMLIAASCLFSTVFMFGLYESKSLSGVIIFETLAYLCKSVGFSGSFALFAQLMMKDTYGSAIGVVNFGGQLSGFLAPIVIGILVSLFKGSYAPAFLFLVISAAASFIMSLTLSSKKIAKMKDEVSRNQQLEEVGN</sequence>
<protein>
    <submittedName>
        <fullName evidence="8">Transporter major facilitator superfamily MFS 1</fullName>
    </submittedName>
</protein>
<feature type="domain" description="Major facilitator superfamily (MFS) profile" evidence="7">
    <location>
        <begin position="1"/>
        <end position="372"/>
    </location>
</feature>
<evidence type="ECO:0000256" key="2">
    <source>
        <dbReference type="ARBA" id="ARBA00022448"/>
    </source>
</evidence>
<feature type="transmembrane region" description="Helical" evidence="6">
    <location>
        <begin position="280"/>
        <end position="304"/>
    </location>
</feature>
<dbReference type="AlphaFoldDB" id="A0A0R2BEZ1"/>
<feature type="transmembrane region" description="Helical" evidence="6">
    <location>
        <begin position="111"/>
        <end position="131"/>
    </location>
</feature>
<name>A0A0R2BEZ1_SECCO</name>
<feature type="transmembrane region" description="Helical" evidence="6">
    <location>
        <begin position="257"/>
        <end position="274"/>
    </location>
</feature>
<feature type="transmembrane region" description="Helical" evidence="6">
    <location>
        <begin position="183"/>
        <end position="202"/>
    </location>
</feature>
<keyword evidence="5 6" id="KW-0472">Membrane</keyword>
<dbReference type="InterPro" id="IPR050382">
    <property type="entry name" value="MFS_Na/Anion_cotransporter"/>
</dbReference>
<dbReference type="InterPro" id="IPR011701">
    <property type="entry name" value="MFS"/>
</dbReference>
<feature type="transmembrane region" description="Helical" evidence="6">
    <location>
        <begin position="222"/>
        <end position="245"/>
    </location>
</feature>
<dbReference type="SUPFAM" id="SSF103473">
    <property type="entry name" value="MFS general substrate transporter"/>
    <property type="match status" value="1"/>
</dbReference>
<keyword evidence="4 6" id="KW-1133">Transmembrane helix</keyword>
<accession>A0A0R2BEZ1</accession>
<evidence type="ECO:0000259" key="7">
    <source>
        <dbReference type="PROSITE" id="PS50850"/>
    </source>
</evidence>
<dbReference type="CDD" id="cd17319">
    <property type="entry name" value="MFS_ExuT_GudP_like"/>
    <property type="match status" value="1"/>
</dbReference>
<reference evidence="8 9" key="1">
    <citation type="journal article" date="2015" name="Genome Announc.">
        <title>Expanding the biotechnology potential of lactobacilli through comparative genomics of 213 strains and associated genera.</title>
        <authorList>
            <person name="Sun Z."/>
            <person name="Harris H.M."/>
            <person name="McCann A."/>
            <person name="Guo C."/>
            <person name="Argimon S."/>
            <person name="Zhang W."/>
            <person name="Yang X."/>
            <person name="Jeffery I.B."/>
            <person name="Cooney J.C."/>
            <person name="Kagawa T.F."/>
            <person name="Liu W."/>
            <person name="Song Y."/>
            <person name="Salvetti E."/>
            <person name="Wrobel A."/>
            <person name="Rasinkangas P."/>
            <person name="Parkhill J."/>
            <person name="Rea M.C."/>
            <person name="O'Sullivan O."/>
            <person name="Ritari J."/>
            <person name="Douillard F.P."/>
            <person name="Paul Ross R."/>
            <person name="Yang R."/>
            <person name="Briner A.E."/>
            <person name="Felis G.E."/>
            <person name="de Vos W.M."/>
            <person name="Barrangou R."/>
            <person name="Klaenhammer T.R."/>
            <person name="Caufield P.W."/>
            <person name="Cui Y."/>
            <person name="Zhang H."/>
            <person name="O'Toole P.W."/>
        </authorList>
    </citation>
    <scope>NUCLEOTIDE SEQUENCE [LARGE SCALE GENOMIC DNA]</scope>
    <source>
        <strain evidence="8 9">DSM 20515</strain>
    </source>
</reference>
<dbReference type="GO" id="GO:0022857">
    <property type="term" value="F:transmembrane transporter activity"/>
    <property type="evidence" value="ECO:0007669"/>
    <property type="project" value="InterPro"/>
</dbReference>
<dbReference type="Proteomes" id="UP000051845">
    <property type="component" value="Unassembled WGS sequence"/>
</dbReference>
<feature type="transmembrane region" description="Helical" evidence="6">
    <location>
        <begin position="52"/>
        <end position="76"/>
    </location>
</feature>
<keyword evidence="3 6" id="KW-0812">Transmembrane</keyword>
<gene>
    <name evidence="8" type="ORF">FC82_GL000143</name>
</gene>
<evidence type="ECO:0000313" key="9">
    <source>
        <dbReference type="Proteomes" id="UP000051845"/>
    </source>
</evidence>